<name>A0A252AN86_9PROT</name>
<protein>
    <submittedName>
        <fullName evidence="1">Uncharacterized protein</fullName>
    </submittedName>
</protein>
<dbReference type="Proteomes" id="UP000194641">
    <property type="component" value="Unassembled WGS sequence"/>
</dbReference>
<organism evidence="1 2">
    <name type="scientific">Acetobacter indonesiensis</name>
    <dbReference type="NCBI Taxonomy" id="104101"/>
    <lineage>
        <taxon>Bacteria</taxon>
        <taxon>Pseudomonadati</taxon>
        <taxon>Pseudomonadota</taxon>
        <taxon>Alphaproteobacteria</taxon>
        <taxon>Acetobacterales</taxon>
        <taxon>Acetobacteraceae</taxon>
        <taxon>Acetobacter</taxon>
    </lineage>
</organism>
<dbReference type="EMBL" id="JOPA01000042">
    <property type="protein sequence ID" value="OUI91222.1"/>
    <property type="molecule type" value="Genomic_DNA"/>
</dbReference>
<proteinExistence type="predicted"/>
<dbReference type="RefSeq" id="WP_143217196.1">
    <property type="nucleotide sequence ID" value="NZ_JBJJWX010000003.1"/>
</dbReference>
<comment type="caution">
    <text evidence="1">The sequence shown here is derived from an EMBL/GenBank/DDBJ whole genome shotgun (WGS) entry which is preliminary data.</text>
</comment>
<evidence type="ECO:0000313" key="1">
    <source>
        <dbReference type="EMBL" id="OUI91222.1"/>
    </source>
</evidence>
<gene>
    <name evidence="1" type="ORF">HK17_12590</name>
</gene>
<reference evidence="2" key="1">
    <citation type="submission" date="2014-06" db="EMBL/GenBank/DDBJ databases">
        <authorList>
            <person name="Winans N.J."/>
            <person name="Newell P.D."/>
            <person name="Douglas A.E."/>
        </authorList>
    </citation>
    <scope>NUCLEOTIDE SEQUENCE [LARGE SCALE GENOMIC DNA]</scope>
</reference>
<dbReference type="AlphaFoldDB" id="A0A252AN86"/>
<accession>A0A252AN86</accession>
<sequence>MITMQTPSSGSLLPIPVLFPIMEPSAARYGHRTPEPHDRPAALPFKVHGVNRYGAVLVFFPLSPFVADRLKYGIQLSAAIDVFGRFNQTLSEYDDTFSEKFHLCYEKQVPSDWIDNPEKWWPKIYRAMNTRFSNISDENEKLCYIFREFYSPWHWMRKEILDLLSLGELEACGRKKTADGPFSIIELSLFGSGSEINFRERRLTIGKLPFYDVRIASHSGLPIHCAMLAYGQQQQVRNYLGLSRIFMRGKEKEKYQLRFDETILSLQQDIFALLHEGHLRAITTHGQHPIEAGAWKSPQVNMEASAIRDADGTWQEFRVLSPLAVRKHPDLLEWRPVSAPSQKPALPAPALEPSGKPVFQVSDDCLIQFAVAEDKRRTENGEDLLDMRERLLFLQKYRAKLSENHLRTKLMPQIRERAKRENVLLRGQGHIKQRFIK</sequence>
<evidence type="ECO:0000313" key="2">
    <source>
        <dbReference type="Proteomes" id="UP000194641"/>
    </source>
</evidence>